<comment type="caution">
    <text evidence="1">The sequence shown here is derived from an EMBL/GenBank/DDBJ whole genome shotgun (WGS) entry which is preliminary data.</text>
</comment>
<protein>
    <submittedName>
        <fullName evidence="1">Uncharacterized protein</fullName>
    </submittedName>
</protein>
<sequence length="53" mass="6012">MRRLTTTQKLWASLGLIWLAMLLMVGWEPGRIARPCSKSAVPASKSISTWQWP</sequence>
<dbReference type="AlphaFoldDB" id="A0A1B8NZL1"/>
<gene>
    <name evidence="1" type="ORF">A8U91_04505</name>
</gene>
<proteinExistence type="predicted"/>
<organism evidence="1 2">
    <name type="scientific">Halomonas elongata</name>
    <dbReference type="NCBI Taxonomy" id="2746"/>
    <lineage>
        <taxon>Bacteria</taxon>
        <taxon>Pseudomonadati</taxon>
        <taxon>Pseudomonadota</taxon>
        <taxon>Gammaproteobacteria</taxon>
        <taxon>Oceanospirillales</taxon>
        <taxon>Halomonadaceae</taxon>
        <taxon>Halomonas</taxon>
    </lineage>
</organism>
<accession>A0A1B8NZL1</accession>
<dbReference type="Proteomes" id="UP000092504">
    <property type="component" value="Unassembled WGS sequence"/>
</dbReference>
<name>A0A1B8NZL1_HALEL</name>
<evidence type="ECO:0000313" key="2">
    <source>
        <dbReference type="Proteomes" id="UP000092504"/>
    </source>
</evidence>
<evidence type="ECO:0000313" key="1">
    <source>
        <dbReference type="EMBL" id="OBX35432.1"/>
    </source>
</evidence>
<dbReference type="EMBL" id="MAJD01000002">
    <property type="protein sequence ID" value="OBX35432.1"/>
    <property type="molecule type" value="Genomic_DNA"/>
</dbReference>
<reference evidence="1 2" key="1">
    <citation type="submission" date="2016-06" db="EMBL/GenBank/DDBJ databases">
        <title>Genome sequence of halotolerant plant growth promoting strain of Halomonas elongata HEK1 isolated from salterns of Rann of Kutch, Gujarat, India.</title>
        <authorList>
            <person name="Gaba S."/>
            <person name="Singh R.N."/>
            <person name="Abrol S."/>
            <person name="Kaushik R."/>
            <person name="Saxena A.K."/>
        </authorList>
    </citation>
    <scope>NUCLEOTIDE SEQUENCE [LARGE SCALE GENOMIC DNA]</scope>
    <source>
        <strain evidence="1 2">HEK1</strain>
    </source>
</reference>